<evidence type="ECO:0000313" key="7">
    <source>
        <dbReference type="EMBL" id="SBQ74121.1"/>
    </source>
</evidence>
<comment type="subcellular location">
    <subcellularLocation>
        <location evidence="1">Nucleus</location>
    </subcellularLocation>
</comment>
<feature type="region of interest" description="Disordered" evidence="5">
    <location>
        <begin position="319"/>
        <end position="444"/>
    </location>
</feature>
<evidence type="ECO:0000256" key="5">
    <source>
        <dbReference type="SAM" id="MobiDB-lite"/>
    </source>
</evidence>
<evidence type="ECO:0000259" key="6">
    <source>
        <dbReference type="Pfam" id="PF02437"/>
    </source>
</evidence>
<feature type="compositionally biased region" description="Basic and acidic residues" evidence="5">
    <location>
        <begin position="363"/>
        <end position="372"/>
    </location>
</feature>
<dbReference type="GO" id="GO:0005634">
    <property type="term" value="C:nucleus"/>
    <property type="evidence" value="ECO:0007669"/>
    <property type="project" value="UniProtKB-SubCell"/>
</dbReference>
<reference evidence="7" key="1">
    <citation type="submission" date="2016-05" db="EMBL/GenBank/DDBJ databases">
        <authorList>
            <person name="Lavstsen T."/>
            <person name="Jespersen J.S."/>
        </authorList>
    </citation>
    <scope>NUCLEOTIDE SEQUENCE</scope>
    <source>
        <tissue evidence="7">Brain</tissue>
    </source>
</reference>
<dbReference type="InterPro" id="IPR052417">
    <property type="entry name" value="Dachshund_domain"/>
</dbReference>
<gene>
    <name evidence="7" type="primary">Nfu_g_1_002873</name>
</gene>
<feature type="compositionally biased region" description="Low complexity" evidence="5">
    <location>
        <begin position="1"/>
        <end position="31"/>
    </location>
</feature>
<dbReference type="PANTHER" id="PTHR12577">
    <property type="entry name" value="DACHSHUND"/>
    <property type="match status" value="1"/>
</dbReference>
<dbReference type="CDD" id="cd21081">
    <property type="entry name" value="DHD_Dac"/>
    <property type="match status" value="1"/>
</dbReference>
<dbReference type="Pfam" id="PF02437">
    <property type="entry name" value="Ski_Sno_DHD"/>
    <property type="match status" value="1"/>
</dbReference>
<dbReference type="InterPro" id="IPR003380">
    <property type="entry name" value="SKI/SNO/DAC"/>
</dbReference>
<evidence type="ECO:0000256" key="2">
    <source>
        <dbReference type="ARBA" id="ARBA00023242"/>
    </source>
</evidence>
<feature type="region of interest" description="Disordered" evidence="5">
    <location>
        <begin position="1"/>
        <end position="46"/>
    </location>
</feature>
<feature type="compositionally biased region" description="Low complexity" evidence="5">
    <location>
        <begin position="347"/>
        <end position="357"/>
    </location>
</feature>
<dbReference type="GO" id="GO:0005667">
    <property type="term" value="C:transcription regulator complex"/>
    <property type="evidence" value="ECO:0007669"/>
    <property type="project" value="TreeGrafter"/>
</dbReference>
<dbReference type="InterPro" id="IPR009061">
    <property type="entry name" value="DNA-bd_dom_put_sf"/>
</dbReference>
<dbReference type="PANTHER" id="PTHR12577:SF14">
    <property type="entry name" value="DACHSHUND HOMOLOG 1"/>
    <property type="match status" value="1"/>
</dbReference>
<dbReference type="AlphaFoldDB" id="A0A1A8GT18"/>
<evidence type="ECO:0000256" key="4">
    <source>
        <dbReference type="SAM" id="Coils"/>
    </source>
</evidence>
<feature type="region of interest" description="Disordered" evidence="5">
    <location>
        <begin position="572"/>
        <end position="598"/>
    </location>
</feature>
<feature type="region of interest" description="Disordered" evidence="5">
    <location>
        <begin position="193"/>
        <end position="212"/>
    </location>
</feature>
<keyword evidence="2" id="KW-0539">Nucleus</keyword>
<name>A0A1A8GT18_9TELE</name>
<keyword evidence="4" id="KW-0175">Coiled coil</keyword>
<reference evidence="7" key="2">
    <citation type="submission" date="2016-06" db="EMBL/GenBank/DDBJ databases">
        <title>The genome of a short-lived fish provides insights into sex chromosome evolution and the genetic control of aging.</title>
        <authorList>
            <person name="Reichwald K."/>
            <person name="Felder M."/>
            <person name="Petzold A."/>
            <person name="Koch P."/>
            <person name="Groth M."/>
            <person name="Platzer M."/>
        </authorList>
    </citation>
    <scope>NUCLEOTIDE SEQUENCE</scope>
    <source>
        <tissue evidence="7">Brain</tissue>
    </source>
</reference>
<dbReference type="InterPro" id="IPR037000">
    <property type="entry name" value="Ski_DNA-bd_sf"/>
</dbReference>
<dbReference type="FunFam" id="3.10.260.20:FF:000001">
    <property type="entry name" value="Dachshund homolog 1"/>
    <property type="match status" value="1"/>
</dbReference>
<feature type="domain" description="SKI/SNO/DAC" evidence="6">
    <location>
        <begin position="85"/>
        <end position="193"/>
    </location>
</feature>
<dbReference type="GO" id="GO:0000978">
    <property type="term" value="F:RNA polymerase II cis-regulatory region sequence-specific DNA binding"/>
    <property type="evidence" value="ECO:0007669"/>
    <property type="project" value="TreeGrafter"/>
</dbReference>
<evidence type="ECO:0000256" key="3">
    <source>
        <dbReference type="ARBA" id="ARBA00038192"/>
    </source>
</evidence>
<dbReference type="GO" id="GO:0000981">
    <property type="term" value="F:DNA-binding transcription factor activity, RNA polymerase II-specific"/>
    <property type="evidence" value="ECO:0007669"/>
    <property type="project" value="TreeGrafter"/>
</dbReference>
<feature type="coiled-coil region" evidence="4">
    <location>
        <begin position="480"/>
        <end position="561"/>
    </location>
</feature>
<accession>A0A1A8GT18</accession>
<protein>
    <recommendedName>
        <fullName evidence="6">SKI/SNO/DAC domain-containing protein</fullName>
    </recommendedName>
</protein>
<feature type="compositionally biased region" description="Basic and acidic residues" evidence="5">
    <location>
        <begin position="389"/>
        <end position="413"/>
    </location>
</feature>
<proteinExistence type="inferred from homology"/>
<dbReference type="SUPFAM" id="SSF46955">
    <property type="entry name" value="Putative DNA-binding domain"/>
    <property type="match status" value="1"/>
</dbReference>
<dbReference type="EMBL" id="HAEC01006044">
    <property type="protein sequence ID" value="SBQ74121.1"/>
    <property type="molecule type" value="Transcribed_RNA"/>
</dbReference>
<evidence type="ECO:0000256" key="1">
    <source>
        <dbReference type="ARBA" id="ARBA00004123"/>
    </source>
</evidence>
<dbReference type="Gene3D" id="3.10.260.20">
    <property type="entry name" value="Ski"/>
    <property type="match status" value="1"/>
</dbReference>
<comment type="similarity">
    <text evidence="3">Belongs to the DACH/dachshund family.</text>
</comment>
<sequence>MTTMATPAAPTLLPAAPLGHHPAPSSVSPATNSPPPAATSAASSPAPPVVHPALLQQFRADLLLANGTPLKSGGAPVSSGAKPVYATASPVESTPQNNECKLVEVKGAKLASFTVKGTELICLPQAFDVFLKHLVGGLHTVYTKLKRLDITPVVCNVEQVRVLRGLGAIQPGVNRCKLISRQDFETLYNDCTNASSRPGRPPKRLQSVTEGGTHHMLSHSGLMHAGIMPPADLSALAKKIKLEAMAGYHSSQQHGGPNGENGDHGAGLVLDQLPFMMMSHPLIPASLAPASVSMAMGQMNRLSTLASMANVAQLHANPPARAPTSVIKERVQDTPSPSPSLEEAQMSSNHSSSVSSSPLPTERTAETTHHDALSSSHGVLGHCPGMVHGPRETDGTSAEYNKENKRSHSDKDNSSSAAPTTRESSNRHVYQKAPSSREISERVSYPTGQKLPAGLHHTPFIFPEGLSSIETLLTNIQQGLLRVAIENARAQEKQDQLERTELKMELVRERELRETLERQLSVEQKNRVLIQKRLKKEKRSKRKLQEALEEEVKLRDQAEHSLLHTASTHVGHQSMAATPHAESVTQDAEGSGCDDNRLDTKAMQEGRMFLQTSGMY</sequence>
<feature type="compositionally biased region" description="Polar residues" evidence="5">
    <location>
        <begin position="414"/>
        <end position="423"/>
    </location>
</feature>
<organism evidence="7">
    <name type="scientific">Nothobranchius korthausae</name>
    <dbReference type="NCBI Taxonomy" id="1143690"/>
    <lineage>
        <taxon>Eukaryota</taxon>
        <taxon>Metazoa</taxon>
        <taxon>Chordata</taxon>
        <taxon>Craniata</taxon>
        <taxon>Vertebrata</taxon>
        <taxon>Euteleostomi</taxon>
        <taxon>Actinopterygii</taxon>
        <taxon>Neopterygii</taxon>
        <taxon>Teleostei</taxon>
        <taxon>Neoteleostei</taxon>
        <taxon>Acanthomorphata</taxon>
        <taxon>Ovalentaria</taxon>
        <taxon>Atherinomorphae</taxon>
        <taxon>Cyprinodontiformes</taxon>
        <taxon>Nothobranchiidae</taxon>
        <taxon>Nothobranchius</taxon>
    </lineage>
</organism>